<comment type="caution">
    <text evidence="1">The sequence shown here is derived from an EMBL/GenBank/DDBJ whole genome shotgun (WGS) entry which is preliminary data.</text>
</comment>
<sequence>MGDKTKVLEEQVPRGTPQTGTRPSQSAVDDPAARLSDDASSKQAKRGDSSNWNCRGFKDRAKRANFSLYLETFEHLCVVVALQEPGNAVRLTGYNTFQRDPFTCLLVHKTLTAQEVDLNLSIPYSYTMVTILPLRRADPPGYTTQLALSLRDRYLCTEQDPRGPEYHYAGRENSELDAPFQLHDLRAALAKMRRGTAPGRDKLTASDQQAKNASPRSRKRKPRGGSWLSPRRSQEDTTRRLSAVERALRWRTGMCLFLALVVAASALLFVYLLFFKDPRRRVDYCLTDDCVAHATELLGTMNKTAAPCQDFYEFACGRAKKTEKSARDLLVDRMYLKTLDAGVNALEGSQAVAAAAGSKLTAELLYRSCVDPDRSDTERSLTEFREFRAARGMLWPENPQLAEGVDPLDLMLDLAINWNLNFLFDVRVIDLPMAEAEEVALVLSRGKLGYVWQDNVRRSARAGAQEYEVYVREYHQVLSVPPQSNVTAATLRELEEAILAAKLDVAADESEQTWVQFSSLGNETPSVEPGAWLTLVNKQFAGQFVWTDQHWVVVDGPAVLSRVGKLLQAYGNHLLVVGLAWVFVQSHLWAVANKAELAFRENIVGHRKHACFEYAESRFGLLSVGELLAIRFDQEDARRNVANFGRILNLAAAAKLRESTWIEAPAKEVALRKVDRLSLVLLPRAEFFNKTWRQGLGDRYAAAGTGFLSNLLSASLSYRDLRSERLSFDGVYSRRMFPSDRHASYVYIANRADVSLGSVAAPLYYLDGTFATNYAALGTVLAAQYARSFDLRGSGLDESGRRTRWWKQADYDRRAECKLAAYKGNHSAPHAMRVFPALVALEIAFAAFRQAIYEDLRRLQDFKLPYLEAYTDNQIFFITYCHALCGAPSARERCNVPLRHFVPFSMAFSCPLDSPMSAAKKCSFFAA</sequence>
<gene>
    <name evidence="1" type="ORF">HPB49_017820</name>
</gene>
<evidence type="ECO:0000313" key="2">
    <source>
        <dbReference type="Proteomes" id="UP000821865"/>
    </source>
</evidence>
<protein>
    <submittedName>
        <fullName evidence="1">Uncharacterized protein</fullName>
    </submittedName>
</protein>
<keyword evidence="2" id="KW-1185">Reference proteome</keyword>
<accession>A0ACB8CAQ0</accession>
<dbReference type="Proteomes" id="UP000821865">
    <property type="component" value="Chromosome 8"/>
</dbReference>
<reference evidence="1" key="1">
    <citation type="submission" date="2020-05" db="EMBL/GenBank/DDBJ databases">
        <title>Large-scale comparative analyses of tick genomes elucidate their genetic diversity and vector capacities.</title>
        <authorList>
            <person name="Jia N."/>
            <person name="Wang J."/>
            <person name="Shi W."/>
            <person name="Du L."/>
            <person name="Sun Y."/>
            <person name="Zhan W."/>
            <person name="Jiang J."/>
            <person name="Wang Q."/>
            <person name="Zhang B."/>
            <person name="Ji P."/>
            <person name="Sakyi L.B."/>
            <person name="Cui X."/>
            <person name="Yuan T."/>
            <person name="Jiang B."/>
            <person name="Yang W."/>
            <person name="Lam T.T.-Y."/>
            <person name="Chang Q."/>
            <person name="Ding S."/>
            <person name="Wang X."/>
            <person name="Zhu J."/>
            <person name="Ruan X."/>
            <person name="Zhao L."/>
            <person name="Wei J."/>
            <person name="Que T."/>
            <person name="Du C."/>
            <person name="Cheng J."/>
            <person name="Dai P."/>
            <person name="Han X."/>
            <person name="Huang E."/>
            <person name="Gao Y."/>
            <person name="Liu J."/>
            <person name="Shao H."/>
            <person name="Ye R."/>
            <person name="Li L."/>
            <person name="Wei W."/>
            <person name="Wang X."/>
            <person name="Wang C."/>
            <person name="Yang T."/>
            <person name="Huo Q."/>
            <person name="Li W."/>
            <person name="Guo W."/>
            <person name="Chen H."/>
            <person name="Zhou L."/>
            <person name="Ni X."/>
            <person name="Tian J."/>
            <person name="Zhou Y."/>
            <person name="Sheng Y."/>
            <person name="Liu T."/>
            <person name="Pan Y."/>
            <person name="Xia L."/>
            <person name="Li J."/>
            <person name="Zhao F."/>
            <person name="Cao W."/>
        </authorList>
    </citation>
    <scope>NUCLEOTIDE SEQUENCE</scope>
    <source>
        <strain evidence="1">Dsil-2018</strain>
    </source>
</reference>
<organism evidence="1 2">
    <name type="scientific">Dermacentor silvarum</name>
    <name type="common">Tick</name>
    <dbReference type="NCBI Taxonomy" id="543639"/>
    <lineage>
        <taxon>Eukaryota</taxon>
        <taxon>Metazoa</taxon>
        <taxon>Ecdysozoa</taxon>
        <taxon>Arthropoda</taxon>
        <taxon>Chelicerata</taxon>
        <taxon>Arachnida</taxon>
        <taxon>Acari</taxon>
        <taxon>Parasitiformes</taxon>
        <taxon>Ixodida</taxon>
        <taxon>Ixodoidea</taxon>
        <taxon>Ixodidae</taxon>
        <taxon>Rhipicephalinae</taxon>
        <taxon>Dermacentor</taxon>
    </lineage>
</organism>
<evidence type="ECO:0000313" key="1">
    <source>
        <dbReference type="EMBL" id="KAH7937944.1"/>
    </source>
</evidence>
<dbReference type="EMBL" id="CM023477">
    <property type="protein sequence ID" value="KAH7937944.1"/>
    <property type="molecule type" value="Genomic_DNA"/>
</dbReference>
<name>A0ACB8CAQ0_DERSI</name>
<proteinExistence type="predicted"/>